<organism evidence="2 3">
    <name type="scientific">Protopolystoma xenopodis</name>
    <dbReference type="NCBI Taxonomy" id="117903"/>
    <lineage>
        <taxon>Eukaryota</taxon>
        <taxon>Metazoa</taxon>
        <taxon>Spiralia</taxon>
        <taxon>Lophotrochozoa</taxon>
        <taxon>Platyhelminthes</taxon>
        <taxon>Monogenea</taxon>
        <taxon>Polyopisthocotylea</taxon>
        <taxon>Polystomatidea</taxon>
        <taxon>Polystomatidae</taxon>
        <taxon>Protopolystoma</taxon>
    </lineage>
</organism>
<reference evidence="2" key="1">
    <citation type="submission" date="2018-11" db="EMBL/GenBank/DDBJ databases">
        <authorList>
            <consortium name="Pathogen Informatics"/>
        </authorList>
    </citation>
    <scope>NUCLEOTIDE SEQUENCE</scope>
</reference>
<dbReference type="Proteomes" id="UP000784294">
    <property type="component" value="Unassembled WGS sequence"/>
</dbReference>
<proteinExistence type="predicted"/>
<gene>
    <name evidence="2" type="ORF">PXEA_LOCUS36695</name>
</gene>
<evidence type="ECO:0000313" key="3">
    <source>
        <dbReference type="Proteomes" id="UP000784294"/>
    </source>
</evidence>
<comment type="caution">
    <text evidence="2">The sequence shown here is derived from an EMBL/GenBank/DDBJ whole genome shotgun (WGS) entry which is preliminary data.</text>
</comment>
<evidence type="ECO:0000256" key="1">
    <source>
        <dbReference type="SAM" id="MobiDB-lite"/>
    </source>
</evidence>
<protein>
    <submittedName>
        <fullName evidence="2">Uncharacterized protein</fullName>
    </submittedName>
</protein>
<dbReference type="AlphaFoldDB" id="A0A3S5BWG3"/>
<dbReference type="EMBL" id="CAAALY010279909">
    <property type="protein sequence ID" value="VEL43255.1"/>
    <property type="molecule type" value="Genomic_DNA"/>
</dbReference>
<feature type="region of interest" description="Disordered" evidence="1">
    <location>
        <begin position="1"/>
        <end position="39"/>
    </location>
</feature>
<evidence type="ECO:0000313" key="2">
    <source>
        <dbReference type="EMBL" id="VEL43255.1"/>
    </source>
</evidence>
<keyword evidence="3" id="KW-1185">Reference proteome</keyword>
<name>A0A3S5BWG3_9PLAT</name>
<sequence length="88" mass="9630">MTRNDEQRTSKGSRRVTRETGVVGQKIETPLSTASPPLRPRGCGRPCFVASGLHYLIRTDRHLVESAHSVQAVQAIWGRCTLCLATVG</sequence>
<accession>A0A3S5BWG3</accession>